<evidence type="ECO:0000313" key="10">
    <source>
        <dbReference type="EMBL" id="KAH9313049.1"/>
    </source>
</evidence>
<evidence type="ECO:0000313" key="11">
    <source>
        <dbReference type="Proteomes" id="UP000824469"/>
    </source>
</evidence>
<dbReference type="Gene3D" id="1.20.1280.290">
    <property type="match status" value="2"/>
</dbReference>
<keyword evidence="7 9" id="KW-1133">Transmembrane helix</keyword>
<feature type="transmembrane region" description="Helical" evidence="9">
    <location>
        <begin position="88"/>
        <end position="109"/>
    </location>
</feature>
<dbReference type="OMA" id="SVYSICS"/>
<evidence type="ECO:0000256" key="6">
    <source>
        <dbReference type="ARBA" id="ARBA00022737"/>
    </source>
</evidence>
<feature type="transmembrane region" description="Helical" evidence="9">
    <location>
        <begin position="149"/>
        <end position="170"/>
    </location>
</feature>
<dbReference type="GO" id="GO:0051119">
    <property type="term" value="F:sugar transmembrane transporter activity"/>
    <property type="evidence" value="ECO:0007669"/>
    <property type="project" value="InterPro"/>
</dbReference>
<feature type="non-terminal residue" evidence="10">
    <location>
        <position position="214"/>
    </location>
</feature>
<comment type="subcellular location">
    <subcellularLocation>
        <location evidence="1">Endomembrane system</location>
        <topology evidence="1">Multi-pass membrane protein</topology>
    </subcellularLocation>
</comment>
<feature type="transmembrane region" description="Helical" evidence="9">
    <location>
        <begin position="53"/>
        <end position="76"/>
    </location>
</feature>
<evidence type="ECO:0000256" key="9">
    <source>
        <dbReference type="SAM" id="Phobius"/>
    </source>
</evidence>
<dbReference type="AlphaFoldDB" id="A0AA38G118"/>
<gene>
    <name evidence="10" type="ORF">KI387_028084</name>
</gene>
<feature type="transmembrane region" description="Helical" evidence="9">
    <location>
        <begin position="176"/>
        <end position="195"/>
    </location>
</feature>
<keyword evidence="4" id="KW-0762">Sugar transport</keyword>
<protein>
    <recommendedName>
        <fullName evidence="12">Bidirectional sugar transporter SWEET</fullName>
    </recommendedName>
</protein>
<feature type="non-terminal residue" evidence="10">
    <location>
        <position position="1"/>
    </location>
</feature>
<comment type="similarity">
    <text evidence="2">Belongs to the SWEET sugar transporter family.</text>
</comment>
<evidence type="ECO:0000256" key="1">
    <source>
        <dbReference type="ARBA" id="ARBA00004127"/>
    </source>
</evidence>
<evidence type="ECO:0008006" key="12">
    <source>
        <dbReference type="Google" id="ProtNLM"/>
    </source>
</evidence>
<evidence type="ECO:0000256" key="7">
    <source>
        <dbReference type="ARBA" id="ARBA00022989"/>
    </source>
</evidence>
<feature type="transmembrane region" description="Helical" evidence="9">
    <location>
        <begin position="29"/>
        <end position="47"/>
    </location>
</feature>
<dbReference type="Proteomes" id="UP000824469">
    <property type="component" value="Unassembled WGS sequence"/>
</dbReference>
<feature type="transmembrane region" description="Helical" evidence="9">
    <location>
        <begin position="115"/>
        <end position="137"/>
    </location>
</feature>
<dbReference type="Pfam" id="PF03083">
    <property type="entry name" value="MtN3_slv"/>
    <property type="match status" value="2"/>
</dbReference>
<organism evidence="10 11">
    <name type="scientific">Taxus chinensis</name>
    <name type="common">Chinese yew</name>
    <name type="synonym">Taxus wallichiana var. chinensis</name>
    <dbReference type="NCBI Taxonomy" id="29808"/>
    <lineage>
        <taxon>Eukaryota</taxon>
        <taxon>Viridiplantae</taxon>
        <taxon>Streptophyta</taxon>
        <taxon>Embryophyta</taxon>
        <taxon>Tracheophyta</taxon>
        <taxon>Spermatophyta</taxon>
        <taxon>Pinopsida</taxon>
        <taxon>Pinidae</taxon>
        <taxon>Conifers II</taxon>
        <taxon>Cupressales</taxon>
        <taxon>Taxaceae</taxon>
        <taxon>Taxus</taxon>
    </lineage>
</organism>
<keyword evidence="8 9" id="KW-0472">Membrane</keyword>
<evidence type="ECO:0000256" key="2">
    <source>
        <dbReference type="ARBA" id="ARBA00007809"/>
    </source>
</evidence>
<reference evidence="10 11" key="1">
    <citation type="journal article" date="2021" name="Nat. Plants">
        <title>The Taxus genome provides insights into paclitaxel biosynthesis.</title>
        <authorList>
            <person name="Xiong X."/>
            <person name="Gou J."/>
            <person name="Liao Q."/>
            <person name="Li Y."/>
            <person name="Zhou Q."/>
            <person name="Bi G."/>
            <person name="Li C."/>
            <person name="Du R."/>
            <person name="Wang X."/>
            <person name="Sun T."/>
            <person name="Guo L."/>
            <person name="Liang H."/>
            <person name="Lu P."/>
            <person name="Wu Y."/>
            <person name="Zhang Z."/>
            <person name="Ro D.K."/>
            <person name="Shang Y."/>
            <person name="Huang S."/>
            <person name="Yan J."/>
        </authorList>
    </citation>
    <scope>NUCLEOTIDE SEQUENCE [LARGE SCALE GENOMIC DNA]</scope>
    <source>
        <strain evidence="10">Ta-2019</strain>
    </source>
</reference>
<accession>A0AA38G118</accession>
<keyword evidence="3" id="KW-0813">Transport</keyword>
<keyword evidence="11" id="KW-1185">Reference proteome</keyword>
<keyword evidence="5 9" id="KW-0812">Transmembrane</keyword>
<evidence type="ECO:0000256" key="5">
    <source>
        <dbReference type="ARBA" id="ARBA00022692"/>
    </source>
</evidence>
<dbReference type="EMBL" id="JAHRHJ020000006">
    <property type="protein sequence ID" value="KAH9313049.1"/>
    <property type="molecule type" value="Genomic_DNA"/>
</dbReference>
<dbReference type="FunFam" id="1.20.1280.290:FF:000002">
    <property type="entry name" value="Bidirectional sugar transporter SWEET"/>
    <property type="match status" value="1"/>
</dbReference>
<dbReference type="PANTHER" id="PTHR10791:SF57">
    <property type="entry name" value="BIDIRECTIONAL SUGAR TRANSPORTER SWEET2A"/>
    <property type="match status" value="1"/>
</dbReference>
<proteinExistence type="inferred from homology"/>
<keyword evidence="6" id="KW-0677">Repeat</keyword>
<evidence type="ECO:0000256" key="8">
    <source>
        <dbReference type="ARBA" id="ARBA00023136"/>
    </source>
</evidence>
<dbReference type="FunFam" id="1.20.1280.290:FF:000001">
    <property type="entry name" value="Bidirectional sugar transporter SWEET"/>
    <property type="match status" value="1"/>
</dbReference>
<sequence>NLFAFGLFLSPIHTFSRVRRNKSTEQFSGLPYIFTLFNCLICTWYGLPFVSRNNILVTTVNGTGAIFQLFYIWIYIAYSRTEARIKMVALLLLVTSIFMAIAVVTYEFMLQPLRMMFVGCLSVVSLISMFASPLSIIKLVIQTNSVEYMPFYLSLSTFLMSTSFFAYGILGHDPFIAVPNGIGSILGIVQLGLYIHYTRVSQRSYTTQPLLSSR</sequence>
<name>A0AA38G118_TAXCH</name>
<dbReference type="InterPro" id="IPR004316">
    <property type="entry name" value="SWEET_rpt"/>
</dbReference>
<evidence type="ECO:0000256" key="3">
    <source>
        <dbReference type="ARBA" id="ARBA00022448"/>
    </source>
</evidence>
<dbReference type="InterPro" id="IPR047664">
    <property type="entry name" value="SWEET"/>
</dbReference>
<dbReference type="GO" id="GO:0012505">
    <property type="term" value="C:endomembrane system"/>
    <property type="evidence" value="ECO:0007669"/>
    <property type="project" value="UniProtKB-SubCell"/>
</dbReference>
<dbReference type="GO" id="GO:0016020">
    <property type="term" value="C:membrane"/>
    <property type="evidence" value="ECO:0007669"/>
    <property type="project" value="InterPro"/>
</dbReference>
<dbReference type="PANTHER" id="PTHR10791">
    <property type="entry name" value="RAG1-ACTIVATING PROTEIN 1"/>
    <property type="match status" value="1"/>
</dbReference>
<evidence type="ECO:0000256" key="4">
    <source>
        <dbReference type="ARBA" id="ARBA00022597"/>
    </source>
</evidence>
<comment type="caution">
    <text evidence="10">The sequence shown here is derived from an EMBL/GenBank/DDBJ whole genome shotgun (WGS) entry which is preliminary data.</text>
</comment>